<gene>
    <name evidence="4" type="ORF">HLB23_28045</name>
</gene>
<dbReference type="RefSeq" id="WP_067522124.1">
    <property type="nucleotide sequence ID" value="NZ_JABELX010000011.1"/>
</dbReference>
<name>A0A849C7D3_9NOCA</name>
<evidence type="ECO:0000256" key="2">
    <source>
        <dbReference type="SAM" id="Phobius"/>
    </source>
</evidence>
<evidence type="ECO:0000256" key="1">
    <source>
        <dbReference type="SAM" id="MobiDB-lite"/>
    </source>
</evidence>
<keyword evidence="2" id="KW-0812">Transmembrane</keyword>
<keyword evidence="2" id="KW-0472">Membrane</keyword>
<reference evidence="4 5" key="1">
    <citation type="submission" date="2020-05" db="EMBL/GenBank/DDBJ databases">
        <title>MicrobeNet Type strains.</title>
        <authorList>
            <person name="Nicholson A.C."/>
        </authorList>
    </citation>
    <scope>NUCLEOTIDE SEQUENCE [LARGE SCALE GENOMIC DNA]</scope>
    <source>
        <strain evidence="4 5">JCM 3224</strain>
    </source>
</reference>
<proteinExistence type="predicted"/>
<organism evidence="4 5">
    <name type="scientific">Nocardia uniformis</name>
    <dbReference type="NCBI Taxonomy" id="53432"/>
    <lineage>
        <taxon>Bacteria</taxon>
        <taxon>Bacillati</taxon>
        <taxon>Actinomycetota</taxon>
        <taxon>Actinomycetes</taxon>
        <taxon>Mycobacteriales</taxon>
        <taxon>Nocardiaceae</taxon>
        <taxon>Nocardia</taxon>
    </lineage>
</organism>
<keyword evidence="5" id="KW-1185">Reference proteome</keyword>
<dbReference type="Pfam" id="PF26527">
    <property type="entry name" value="DUF8176"/>
    <property type="match status" value="1"/>
</dbReference>
<keyword evidence="2" id="KW-1133">Transmembrane helix</keyword>
<feature type="domain" description="DUF8176" evidence="3">
    <location>
        <begin position="116"/>
        <end position="234"/>
    </location>
</feature>
<protein>
    <recommendedName>
        <fullName evidence="3">DUF8176 domain-containing protein</fullName>
    </recommendedName>
</protein>
<evidence type="ECO:0000259" key="3">
    <source>
        <dbReference type="Pfam" id="PF26527"/>
    </source>
</evidence>
<evidence type="ECO:0000313" key="5">
    <source>
        <dbReference type="Proteomes" id="UP000586827"/>
    </source>
</evidence>
<comment type="caution">
    <text evidence="4">The sequence shown here is derived from an EMBL/GenBank/DDBJ whole genome shotgun (WGS) entry which is preliminary data.</text>
</comment>
<dbReference type="Proteomes" id="UP000586827">
    <property type="component" value="Unassembled WGS sequence"/>
</dbReference>
<accession>A0A849C7D3</accession>
<feature type="region of interest" description="Disordered" evidence="1">
    <location>
        <begin position="1"/>
        <end position="34"/>
    </location>
</feature>
<dbReference type="InterPro" id="IPR058489">
    <property type="entry name" value="DUF8176"/>
</dbReference>
<feature type="transmembrane region" description="Helical" evidence="2">
    <location>
        <begin position="63"/>
        <end position="82"/>
    </location>
</feature>
<evidence type="ECO:0000313" key="4">
    <source>
        <dbReference type="EMBL" id="NNH73658.1"/>
    </source>
</evidence>
<sequence length="238" mass="24120">MSTLNDNGHWSDWLPAPPAAAEPDGDDDSRGVEFGSAGTELASLTRRGRSAVTLSAALRRHRVVISASLAVAVIAGGAAWLWPHPSPATEPVAQHAATTTTVAPVARPDTTLGGGPGCDPIRTPNLVRGNGTGSLSNGPDAILAFEHAYYTLRSGTAARAVTTPDAAVPSAADIDAGIGTLAPETSACVVIVPMNPGRYHVSITETAPEAAPRTFTQLITTTGSGGDTRVIAITGADS</sequence>
<dbReference type="AlphaFoldDB" id="A0A849C7D3"/>
<dbReference type="EMBL" id="JABELX010000011">
    <property type="protein sequence ID" value="NNH73658.1"/>
    <property type="molecule type" value="Genomic_DNA"/>
</dbReference>